<dbReference type="Proteomes" id="UP001620626">
    <property type="component" value="Unassembled WGS sequence"/>
</dbReference>
<dbReference type="Gene3D" id="2.30.30.140">
    <property type="match status" value="1"/>
</dbReference>
<dbReference type="PANTHER" id="PTHR46297">
    <property type="entry name" value="ZINC FINGER CCCH-TYPE WITH G PATCH DOMAIN-CONTAINING PROTEIN"/>
    <property type="match status" value="1"/>
</dbReference>
<accession>A0ABD2JRI6</accession>
<evidence type="ECO:0008006" key="6">
    <source>
        <dbReference type="Google" id="ProtNLM"/>
    </source>
</evidence>
<dbReference type="PANTHER" id="PTHR46297:SF2">
    <property type="entry name" value="TUDOR DOMAIN-CONTAINING PROTEIN"/>
    <property type="match status" value="1"/>
</dbReference>
<keyword evidence="2" id="KW-0539">Nucleus</keyword>
<evidence type="ECO:0000256" key="3">
    <source>
        <dbReference type="SAM" id="MobiDB-lite"/>
    </source>
</evidence>
<evidence type="ECO:0000256" key="1">
    <source>
        <dbReference type="ARBA" id="ARBA00004123"/>
    </source>
</evidence>
<feature type="region of interest" description="Disordered" evidence="3">
    <location>
        <begin position="59"/>
        <end position="80"/>
    </location>
</feature>
<gene>
    <name evidence="4" type="ORF">niasHT_022677</name>
</gene>
<dbReference type="GO" id="GO:0005634">
    <property type="term" value="C:nucleus"/>
    <property type="evidence" value="ECO:0007669"/>
    <property type="project" value="UniProtKB-SubCell"/>
</dbReference>
<comment type="subcellular location">
    <subcellularLocation>
        <location evidence="1">Nucleus</location>
    </subcellularLocation>
</comment>
<protein>
    <recommendedName>
        <fullName evidence="6">Survival of motor neuron-related-splicing factor 30</fullName>
    </recommendedName>
</protein>
<comment type="caution">
    <text evidence="4">The sequence shown here is derived from an EMBL/GenBank/DDBJ whole genome shotgun (WGS) entry which is preliminary data.</text>
</comment>
<dbReference type="EMBL" id="JBICBT010000917">
    <property type="protein sequence ID" value="KAL3093227.1"/>
    <property type="molecule type" value="Genomic_DNA"/>
</dbReference>
<name>A0ABD2JRI6_9BILA</name>
<evidence type="ECO:0000256" key="2">
    <source>
        <dbReference type="ARBA" id="ARBA00023242"/>
    </source>
</evidence>
<feature type="compositionally biased region" description="Low complexity" evidence="3">
    <location>
        <begin position="59"/>
        <end position="69"/>
    </location>
</feature>
<evidence type="ECO:0000313" key="4">
    <source>
        <dbReference type="EMBL" id="KAL3093227.1"/>
    </source>
</evidence>
<proteinExistence type="predicted"/>
<organism evidence="4 5">
    <name type="scientific">Heterodera trifolii</name>
    <dbReference type="NCBI Taxonomy" id="157864"/>
    <lineage>
        <taxon>Eukaryota</taxon>
        <taxon>Metazoa</taxon>
        <taxon>Ecdysozoa</taxon>
        <taxon>Nematoda</taxon>
        <taxon>Chromadorea</taxon>
        <taxon>Rhabditida</taxon>
        <taxon>Tylenchina</taxon>
        <taxon>Tylenchomorpha</taxon>
        <taxon>Tylenchoidea</taxon>
        <taxon>Heteroderidae</taxon>
        <taxon>Heteroderinae</taxon>
        <taxon>Heterodera</taxon>
    </lineage>
</organism>
<keyword evidence="5" id="KW-1185">Reference proteome</keyword>
<reference evidence="4 5" key="1">
    <citation type="submission" date="2024-10" db="EMBL/GenBank/DDBJ databases">
        <authorList>
            <person name="Kim D."/>
        </authorList>
    </citation>
    <scope>NUCLEOTIDE SEQUENCE [LARGE SCALE GENOMIC DNA]</scope>
    <source>
        <strain evidence="4">BH-2024</strain>
    </source>
</reference>
<sequence>MSSSLGELENYRLQLQQVEAALIAEPNNEELLKLKEDLNEIIQLQQELIVGAGSGVKTAPGGATDGGDAQPNAVGSSSSLVKAERERIQWKVGDRCMAPMKSGQKHLAVIDGISQDKVAITFANTGKKDMVRLTDLSIAPVEEKKKYIFQMGKPNMPKKEWHLERERRKQRAQKKAERWKQLEERKEDEKNQWKTFTAKASAKNMKGLKGVSATGSYQDGPSMGIHRVPAAHDISSRRNTQAFGATMRGNMESLF</sequence>
<evidence type="ECO:0000313" key="5">
    <source>
        <dbReference type="Proteomes" id="UP001620626"/>
    </source>
</evidence>
<dbReference type="AlphaFoldDB" id="A0ABD2JRI6"/>